<dbReference type="InterPro" id="IPR026170">
    <property type="entry name" value="FAM173A/B"/>
</dbReference>
<organism evidence="4">
    <name type="scientific">Caldiarchaeum subterraneum</name>
    <dbReference type="NCBI Taxonomy" id="311458"/>
    <lineage>
        <taxon>Archaea</taxon>
        <taxon>Nitrososphaerota</taxon>
        <taxon>Candidatus Caldarchaeales</taxon>
        <taxon>Candidatus Caldarchaeaceae</taxon>
        <taxon>Candidatus Caldarchaeum</taxon>
    </lineage>
</organism>
<gene>
    <name evidence="4" type="ORF">ENM11_01015</name>
</gene>
<dbReference type="InterPro" id="IPR029063">
    <property type="entry name" value="SAM-dependent_MTases_sf"/>
</dbReference>
<dbReference type="GO" id="GO:0032259">
    <property type="term" value="P:methylation"/>
    <property type="evidence" value="ECO:0007669"/>
    <property type="project" value="UniProtKB-KW"/>
</dbReference>
<dbReference type="Pfam" id="PF02353">
    <property type="entry name" value="CMAS"/>
    <property type="match status" value="1"/>
</dbReference>
<keyword evidence="1 4" id="KW-0489">Methyltransferase</keyword>
<name>A0A7C5LEN3_CALS0</name>
<accession>A0A7C5LEN3</accession>
<proteinExistence type="predicted"/>
<keyword evidence="3" id="KW-0949">S-adenosyl-L-methionine</keyword>
<dbReference type="CDD" id="cd02440">
    <property type="entry name" value="AdoMet_MTases"/>
    <property type="match status" value="1"/>
</dbReference>
<protein>
    <submittedName>
        <fullName evidence="4">Methyltransferase domain-containing protein</fullName>
    </submittedName>
</protein>
<evidence type="ECO:0000313" key="4">
    <source>
        <dbReference type="EMBL" id="HHK67723.1"/>
    </source>
</evidence>
<evidence type="ECO:0000256" key="2">
    <source>
        <dbReference type="ARBA" id="ARBA00022679"/>
    </source>
</evidence>
<dbReference type="PANTHER" id="PTHR13610:SF11">
    <property type="entry name" value="METHYLTRANSFERASE DOMAIN-CONTAINING PROTEIN"/>
    <property type="match status" value="1"/>
</dbReference>
<dbReference type="AlphaFoldDB" id="A0A7C5LEN3"/>
<dbReference type="GO" id="GO:0016279">
    <property type="term" value="F:protein-lysine N-methyltransferase activity"/>
    <property type="evidence" value="ECO:0007669"/>
    <property type="project" value="InterPro"/>
</dbReference>
<sequence>MKLVPKLVPFVPTPVDVVERMLELADVKEGEKVYDLGCGDGRIILMAASKYGARGVGYELRPNLVHHVRERVRVLRLDDMVTVVNRDLAKASLNDADVVTLYLTTPVLQRIRPQLERALSKGARIVCHNFPIPGLMPSEVETKSGRRLYLYTKVRKV</sequence>
<dbReference type="SUPFAM" id="SSF53335">
    <property type="entry name" value="S-adenosyl-L-methionine-dependent methyltransferases"/>
    <property type="match status" value="1"/>
</dbReference>
<comment type="caution">
    <text evidence="4">The sequence shown here is derived from an EMBL/GenBank/DDBJ whole genome shotgun (WGS) entry which is preliminary data.</text>
</comment>
<reference evidence="4" key="1">
    <citation type="journal article" date="2020" name="mSystems">
        <title>Genome- and Community-Level Interaction Insights into Carbon Utilization and Element Cycling Functions of Hydrothermarchaeota in Hydrothermal Sediment.</title>
        <authorList>
            <person name="Zhou Z."/>
            <person name="Liu Y."/>
            <person name="Xu W."/>
            <person name="Pan J."/>
            <person name="Luo Z.H."/>
            <person name="Li M."/>
        </authorList>
    </citation>
    <scope>NUCLEOTIDE SEQUENCE [LARGE SCALE GENOMIC DNA]</scope>
    <source>
        <strain evidence="4">SpSt-1056</strain>
    </source>
</reference>
<dbReference type="Gene3D" id="3.40.50.150">
    <property type="entry name" value="Vaccinia Virus protein VP39"/>
    <property type="match status" value="1"/>
</dbReference>
<dbReference type="PANTHER" id="PTHR13610">
    <property type="entry name" value="METHYLTRANSFERASE DOMAIN-CONTAINING PROTEIN"/>
    <property type="match status" value="1"/>
</dbReference>
<keyword evidence="2 4" id="KW-0808">Transferase</keyword>
<evidence type="ECO:0000256" key="1">
    <source>
        <dbReference type="ARBA" id="ARBA00022603"/>
    </source>
</evidence>
<dbReference type="EMBL" id="DRWN01000011">
    <property type="protein sequence ID" value="HHK67723.1"/>
    <property type="molecule type" value="Genomic_DNA"/>
</dbReference>
<evidence type="ECO:0000256" key="3">
    <source>
        <dbReference type="ARBA" id="ARBA00022691"/>
    </source>
</evidence>